<dbReference type="EMBL" id="ML977567">
    <property type="protein sequence ID" value="KAF2004540.1"/>
    <property type="molecule type" value="Genomic_DNA"/>
</dbReference>
<evidence type="ECO:0000313" key="3">
    <source>
        <dbReference type="EMBL" id="KAF2004540.1"/>
    </source>
</evidence>
<feature type="compositionally biased region" description="Basic and acidic residues" evidence="1">
    <location>
        <begin position="732"/>
        <end position="743"/>
    </location>
</feature>
<feature type="compositionally biased region" description="Low complexity" evidence="1">
    <location>
        <begin position="78"/>
        <end position="113"/>
    </location>
</feature>
<feature type="compositionally biased region" description="Acidic residues" evidence="1">
    <location>
        <begin position="294"/>
        <end position="303"/>
    </location>
</feature>
<feature type="compositionally biased region" description="Low complexity" evidence="1">
    <location>
        <begin position="304"/>
        <end position="313"/>
    </location>
</feature>
<sequence length="774" mass="85336">MSTDGTPQPAPEAGTKPAAPAPKKQFINAIIDKSTSAKKVLPKVVRRRPGAAAAAKPAAKPVPAEKPAERPVERPADEAQPAGQAAQAAQAAPQPTTEQAPLPTPAATQEPAQGGAVQTAPAAPPPHEPTASTPQPIGHTSPRHALEDPAPSSSPKRARIEAEAIASTVPHMEAQSTPALTQTAAREPVDSQPTTEAQPAARLGLIEDPAHEETSTSTPAPAVEAPPAPSFQTTTPTRATTQEAASADELEPSAERPTEDESRPTQEPQAPLWATVNRPRRGRGAQPVEQPAEGNDEDEDGDLDVVTGTTTNSRARRKAPASKKADQKTKAPARAKRQATGATRKRNVTAVEADEVAAIGDDEEEAAEEDGAEEPPAKKQRKTRKANGTPKSKSTMHERQARDDGEHGADNGEEDTTARPRTKKKKAPRKKKATDGTTENGEAPEDVPQRKKRGHARSPTPEQTQPMDPTKVYMDELTTDIKKYGKLSRRELKMREINWAEVREKRRRQEAESRNLTWQTQAERRIDEEAEQAENERVARERGPQYEMVDGQIVMKEVIIDEGAQANQAIQVMEITEEDDLTQRITSRSFLQNNKRFPNEFMLPGQGKRWTQEGTDFFYDALGMFGTDFMMISTMFPGTTRKSIKTKFTREERENPERIKAALAAPRNTEWTEYLNACGKDDSAFVNPDAIKRELEEERKKFEVQIEDARKIREEEKRQMRLAGVEDSGEEEAYRKAEKEKEKKGKKKERKAREKAVTFQDDENVEILGVIEDE</sequence>
<feature type="compositionally biased region" description="Acidic residues" evidence="1">
    <location>
        <begin position="352"/>
        <end position="373"/>
    </location>
</feature>
<feature type="compositionally biased region" description="Low complexity" evidence="1">
    <location>
        <begin position="11"/>
        <end position="24"/>
    </location>
</feature>
<dbReference type="Pfam" id="PF15963">
    <property type="entry name" value="Myb_DNA-bind_7"/>
    <property type="match status" value="1"/>
</dbReference>
<dbReference type="SUPFAM" id="SSF46689">
    <property type="entry name" value="Homeodomain-like"/>
    <property type="match status" value="1"/>
</dbReference>
<protein>
    <recommendedName>
        <fullName evidence="2">Transcription factor TFIIIB component B'' Myb domain-containing protein</fullName>
    </recommendedName>
</protein>
<feature type="compositionally biased region" description="Basic residues" evidence="1">
    <location>
        <begin position="40"/>
        <end position="49"/>
    </location>
</feature>
<proteinExistence type="predicted"/>
<evidence type="ECO:0000259" key="2">
    <source>
        <dbReference type="Pfam" id="PF15963"/>
    </source>
</evidence>
<dbReference type="InterPro" id="IPR009057">
    <property type="entry name" value="Homeodomain-like_sf"/>
</dbReference>
<organism evidence="3 4">
    <name type="scientific">Amniculicola lignicola CBS 123094</name>
    <dbReference type="NCBI Taxonomy" id="1392246"/>
    <lineage>
        <taxon>Eukaryota</taxon>
        <taxon>Fungi</taxon>
        <taxon>Dikarya</taxon>
        <taxon>Ascomycota</taxon>
        <taxon>Pezizomycotina</taxon>
        <taxon>Dothideomycetes</taxon>
        <taxon>Pleosporomycetidae</taxon>
        <taxon>Pleosporales</taxon>
        <taxon>Amniculicolaceae</taxon>
        <taxon>Amniculicola</taxon>
    </lineage>
</organism>
<evidence type="ECO:0000313" key="4">
    <source>
        <dbReference type="Proteomes" id="UP000799779"/>
    </source>
</evidence>
<feature type="compositionally biased region" description="Low complexity" evidence="1">
    <location>
        <begin position="50"/>
        <end position="62"/>
    </location>
</feature>
<feature type="compositionally biased region" description="Basic residues" evidence="1">
    <location>
        <begin position="331"/>
        <end position="347"/>
    </location>
</feature>
<feature type="region of interest" description="Disordered" evidence="1">
    <location>
        <begin position="1"/>
        <end position="472"/>
    </location>
</feature>
<keyword evidence="4" id="KW-1185">Reference proteome</keyword>
<dbReference type="GO" id="GO:0001156">
    <property type="term" value="F:TFIIIC-class transcription factor complex binding"/>
    <property type="evidence" value="ECO:0007669"/>
    <property type="project" value="TreeGrafter"/>
</dbReference>
<feature type="compositionally biased region" description="Basic residues" evidence="1">
    <location>
        <begin position="420"/>
        <end position="432"/>
    </location>
</feature>
<dbReference type="Proteomes" id="UP000799779">
    <property type="component" value="Unassembled WGS sequence"/>
</dbReference>
<name>A0A6A5WRQ8_9PLEO</name>
<dbReference type="GO" id="GO:0070898">
    <property type="term" value="P:RNA polymerase III preinitiation complex assembly"/>
    <property type="evidence" value="ECO:0007669"/>
    <property type="project" value="TreeGrafter"/>
</dbReference>
<evidence type="ECO:0000256" key="1">
    <source>
        <dbReference type="SAM" id="MobiDB-lite"/>
    </source>
</evidence>
<feature type="compositionally biased region" description="Basic and acidic residues" evidence="1">
    <location>
        <begin position="395"/>
        <end position="410"/>
    </location>
</feature>
<dbReference type="OrthoDB" id="272624at2759"/>
<dbReference type="InterPro" id="IPR039467">
    <property type="entry name" value="TFIIIB_B''_Myb"/>
</dbReference>
<dbReference type="GO" id="GO:0000126">
    <property type="term" value="C:transcription factor TFIIIB complex"/>
    <property type="evidence" value="ECO:0007669"/>
    <property type="project" value="TreeGrafter"/>
</dbReference>
<feature type="compositionally biased region" description="Polar residues" evidence="1">
    <location>
        <begin position="174"/>
        <end position="184"/>
    </location>
</feature>
<dbReference type="AlphaFoldDB" id="A0A6A5WRQ8"/>
<accession>A0A6A5WRQ8</accession>
<reference evidence="3" key="1">
    <citation type="journal article" date="2020" name="Stud. Mycol.">
        <title>101 Dothideomycetes genomes: a test case for predicting lifestyles and emergence of pathogens.</title>
        <authorList>
            <person name="Haridas S."/>
            <person name="Albert R."/>
            <person name="Binder M."/>
            <person name="Bloem J."/>
            <person name="Labutti K."/>
            <person name="Salamov A."/>
            <person name="Andreopoulos B."/>
            <person name="Baker S."/>
            <person name="Barry K."/>
            <person name="Bills G."/>
            <person name="Bluhm B."/>
            <person name="Cannon C."/>
            <person name="Castanera R."/>
            <person name="Culley D."/>
            <person name="Daum C."/>
            <person name="Ezra D."/>
            <person name="Gonzalez J."/>
            <person name="Henrissat B."/>
            <person name="Kuo A."/>
            <person name="Liang C."/>
            <person name="Lipzen A."/>
            <person name="Lutzoni F."/>
            <person name="Magnuson J."/>
            <person name="Mondo S."/>
            <person name="Nolan M."/>
            <person name="Ohm R."/>
            <person name="Pangilinan J."/>
            <person name="Park H.-J."/>
            <person name="Ramirez L."/>
            <person name="Alfaro M."/>
            <person name="Sun H."/>
            <person name="Tritt A."/>
            <person name="Yoshinaga Y."/>
            <person name="Zwiers L.-H."/>
            <person name="Turgeon B."/>
            <person name="Goodwin S."/>
            <person name="Spatafora J."/>
            <person name="Crous P."/>
            <person name="Grigoriev I."/>
        </authorList>
    </citation>
    <scope>NUCLEOTIDE SEQUENCE</scope>
    <source>
        <strain evidence="3">CBS 123094</strain>
    </source>
</reference>
<gene>
    <name evidence="3" type="ORF">P154DRAFT_617073</name>
</gene>
<feature type="domain" description="Transcription factor TFIIIB component B'' Myb" evidence="2">
    <location>
        <begin position="607"/>
        <end position="680"/>
    </location>
</feature>
<dbReference type="PANTHER" id="PTHR22929:SF0">
    <property type="entry name" value="TRANSCRIPTION FACTOR TFIIIB COMPONENT B'' HOMOLOG"/>
    <property type="match status" value="1"/>
</dbReference>
<feature type="compositionally biased region" description="Basic and acidic residues" evidence="1">
    <location>
        <begin position="66"/>
        <end position="77"/>
    </location>
</feature>
<dbReference type="PANTHER" id="PTHR22929">
    <property type="entry name" value="RNA POLYMERASE III TRANSCRIPTION INITIATION FACTOR B"/>
    <property type="match status" value="1"/>
</dbReference>
<feature type="region of interest" description="Disordered" evidence="1">
    <location>
        <begin position="715"/>
        <end position="756"/>
    </location>
</feature>
<feature type="compositionally biased region" description="Basic and acidic residues" evidence="1">
    <location>
        <begin position="253"/>
        <end position="264"/>
    </location>
</feature>